<comment type="caution">
    <text evidence="1">The sequence shown here is derived from an EMBL/GenBank/DDBJ whole genome shotgun (WGS) entry which is preliminary data.</text>
</comment>
<evidence type="ECO:0000313" key="1">
    <source>
        <dbReference type="EMBL" id="NYI42593.1"/>
    </source>
</evidence>
<keyword evidence="2" id="KW-1185">Reference proteome</keyword>
<proteinExistence type="predicted"/>
<organism evidence="1 2">
    <name type="scientific">Demequina lutea</name>
    <dbReference type="NCBI Taxonomy" id="431489"/>
    <lineage>
        <taxon>Bacteria</taxon>
        <taxon>Bacillati</taxon>
        <taxon>Actinomycetota</taxon>
        <taxon>Actinomycetes</taxon>
        <taxon>Micrococcales</taxon>
        <taxon>Demequinaceae</taxon>
        <taxon>Demequina</taxon>
    </lineage>
</organism>
<reference evidence="1 2" key="1">
    <citation type="submission" date="2020-07" db="EMBL/GenBank/DDBJ databases">
        <title>Sequencing the genomes of 1000 actinobacteria strains.</title>
        <authorList>
            <person name="Klenk H.-P."/>
        </authorList>
    </citation>
    <scope>NUCLEOTIDE SEQUENCE [LARGE SCALE GENOMIC DNA]</scope>
    <source>
        <strain evidence="1 2">DSM 19970</strain>
    </source>
</reference>
<dbReference type="Proteomes" id="UP000547973">
    <property type="component" value="Unassembled WGS sequence"/>
</dbReference>
<protein>
    <recommendedName>
        <fullName evidence="3">Short C-terminal domain-containing protein</fullName>
    </recommendedName>
</protein>
<dbReference type="RefSeq" id="WP_179398102.1">
    <property type="nucleotide sequence ID" value="NZ_BBRC01000002.1"/>
</dbReference>
<evidence type="ECO:0000313" key="2">
    <source>
        <dbReference type="Proteomes" id="UP000547973"/>
    </source>
</evidence>
<name>A0A7Y9ZE62_9MICO</name>
<dbReference type="EMBL" id="JACBZO010000001">
    <property type="protein sequence ID" value="NYI42593.1"/>
    <property type="molecule type" value="Genomic_DNA"/>
</dbReference>
<dbReference type="AlphaFoldDB" id="A0A7Y9ZE62"/>
<evidence type="ECO:0008006" key="3">
    <source>
        <dbReference type="Google" id="ProtNLM"/>
    </source>
</evidence>
<accession>A0A7Y9ZE62</accession>
<sequence length="55" mass="6182">MAHEEQFPGQAPESTDQAHVQEIEDQVRDLAKIRDEGLLTYEEFAAKKAALLAEL</sequence>
<gene>
    <name evidence="1" type="ORF">BKA03_002712</name>
</gene>